<proteinExistence type="predicted"/>
<sequence>MAKGRGRGGGMTKELSRSSEKERGKHSETKGECSISVEGEDSRLARDEGIQRSSGVEESKVSEAAQNDKKQNNNYNVSSPDLDIIQSTISKMGNDIERRQSRGIGSNNGGESTETQEQRVVYEWKPVLCTKCRGYGHEKKVCKQPMQAVWRQNNPDTGGKMKEVVDVEVTKITTVSDEKDVKRQGTIAVNEIKVKERSQKGKGEASEPQRGATTVGKQDSYQGDTGSSQGRNRGTTMILRKQSEAVQKRGKVSEAEEPVDPGPDLI</sequence>
<feature type="compositionally biased region" description="Basic and acidic residues" evidence="1">
    <location>
        <begin position="14"/>
        <end position="31"/>
    </location>
</feature>
<dbReference type="EMBL" id="OX459120">
    <property type="protein sequence ID" value="CAI9099760.1"/>
    <property type="molecule type" value="Genomic_DNA"/>
</dbReference>
<evidence type="ECO:0000313" key="2">
    <source>
        <dbReference type="EMBL" id="CAI9099760.1"/>
    </source>
</evidence>
<accession>A0AAV1CVV8</accession>
<gene>
    <name evidence="2" type="ORF">OLC1_LOCUS9714</name>
</gene>
<feature type="compositionally biased region" description="Polar residues" evidence="1">
    <location>
        <begin position="103"/>
        <end position="115"/>
    </location>
</feature>
<dbReference type="Proteomes" id="UP001161247">
    <property type="component" value="Chromosome 3"/>
</dbReference>
<dbReference type="AlphaFoldDB" id="A0AAV1CVV8"/>
<evidence type="ECO:0000313" key="3">
    <source>
        <dbReference type="Proteomes" id="UP001161247"/>
    </source>
</evidence>
<organism evidence="2 3">
    <name type="scientific">Oldenlandia corymbosa var. corymbosa</name>
    <dbReference type="NCBI Taxonomy" id="529605"/>
    <lineage>
        <taxon>Eukaryota</taxon>
        <taxon>Viridiplantae</taxon>
        <taxon>Streptophyta</taxon>
        <taxon>Embryophyta</taxon>
        <taxon>Tracheophyta</taxon>
        <taxon>Spermatophyta</taxon>
        <taxon>Magnoliopsida</taxon>
        <taxon>eudicotyledons</taxon>
        <taxon>Gunneridae</taxon>
        <taxon>Pentapetalae</taxon>
        <taxon>asterids</taxon>
        <taxon>lamiids</taxon>
        <taxon>Gentianales</taxon>
        <taxon>Rubiaceae</taxon>
        <taxon>Rubioideae</taxon>
        <taxon>Spermacoceae</taxon>
        <taxon>Hedyotis-Oldenlandia complex</taxon>
        <taxon>Oldenlandia</taxon>
    </lineage>
</organism>
<protein>
    <submittedName>
        <fullName evidence="2">OLC1v1036624C1</fullName>
    </submittedName>
</protein>
<name>A0AAV1CVV8_OLDCO</name>
<feature type="region of interest" description="Disordered" evidence="1">
    <location>
        <begin position="192"/>
        <end position="266"/>
    </location>
</feature>
<reference evidence="2" key="1">
    <citation type="submission" date="2023-03" db="EMBL/GenBank/DDBJ databases">
        <authorList>
            <person name="Julca I."/>
        </authorList>
    </citation>
    <scope>NUCLEOTIDE SEQUENCE</scope>
</reference>
<feature type="compositionally biased region" description="Polar residues" evidence="1">
    <location>
        <begin position="211"/>
        <end position="235"/>
    </location>
</feature>
<keyword evidence="3" id="KW-1185">Reference proteome</keyword>
<feature type="compositionally biased region" description="Basic and acidic residues" evidence="1">
    <location>
        <begin position="192"/>
        <end position="207"/>
    </location>
</feature>
<feature type="compositionally biased region" description="Basic and acidic residues" evidence="1">
    <location>
        <begin position="40"/>
        <end position="71"/>
    </location>
</feature>
<feature type="compositionally biased region" description="Basic and acidic residues" evidence="1">
    <location>
        <begin position="241"/>
        <end position="254"/>
    </location>
</feature>
<feature type="region of interest" description="Disordered" evidence="1">
    <location>
        <begin position="1"/>
        <end position="117"/>
    </location>
</feature>
<evidence type="ECO:0000256" key="1">
    <source>
        <dbReference type="SAM" id="MobiDB-lite"/>
    </source>
</evidence>
<feature type="compositionally biased region" description="Polar residues" evidence="1">
    <location>
        <begin position="72"/>
        <end position="91"/>
    </location>
</feature>